<dbReference type="GO" id="GO:0005737">
    <property type="term" value="C:cytoplasm"/>
    <property type="evidence" value="ECO:0007669"/>
    <property type="project" value="TreeGrafter"/>
</dbReference>
<dbReference type="PANTHER" id="PTHR11787:SF8">
    <property type="entry name" value="RAB GDP DISSOCIATION INHIBITOR"/>
    <property type="match status" value="1"/>
</dbReference>
<dbReference type="PRINTS" id="PR00891">
    <property type="entry name" value="RABGDIREP"/>
</dbReference>
<dbReference type="AlphaFoldDB" id="A0A9K3CSY0"/>
<dbReference type="SUPFAM" id="SSF51905">
    <property type="entry name" value="FAD/NAD(P)-binding domain"/>
    <property type="match status" value="2"/>
</dbReference>
<dbReference type="Gene3D" id="3.50.50.60">
    <property type="entry name" value="FAD/NAD(P)-binding domain"/>
    <property type="match status" value="1"/>
</dbReference>
<dbReference type="Gene3D" id="3.30.519.10">
    <property type="entry name" value="Guanine Nucleotide Dissociation Inhibitor, domain 2"/>
    <property type="match status" value="1"/>
</dbReference>
<organism evidence="3 4">
    <name type="scientific">Kipferlia bialata</name>
    <dbReference type="NCBI Taxonomy" id="797122"/>
    <lineage>
        <taxon>Eukaryota</taxon>
        <taxon>Metamonada</taxon>
        <taxon>Carpediemonas-like organisms</taxon>
        <taxon>Kipferlia</taxon>
    </lineage>
</organism>
<name>A0A9K3CSY0_9EUKA</name>
<sequence length="483" mass="53699">MSLVNAAVRSLLQMDKHYDAIVLGTGLKECILSGLLSVHGFKVLHMDRNTYYGGESASLNVSQLFEKFENGSASPAELGPNRDWNVDLVPKFILAAGKLVKTLVHTDVKRYLDFKSCNGSFVVKDKENIHRVPATLKSALSTKLMGLLEKNRMRKLLELVAGLHSETSKYKGKYDLETMTMAELFAVFKLKPNTQYVVGHAMALHLDDSYLERPAIETCERIYTYCLSLARFGQAPYIYPLYGLGELPQAFARLSAVWGGVYMLDKSIDELLFNEDGAVKGIRSGEESVYCNWLIGDPSYFPQYVSKTGSVARGICILKDPIPQCVAASDPLKKDRVPSCHQVILPGYEADRENDVYITTQGCIVKTSPKTAYLGFVSGLAEGQENEDDAALDQQALERELRGGLNLLAPCGIRHQWLYRTDVLTPNRAECEPKNIFISESYDATSHFETTIDDVLGLFERITGQQVNLDDPPKKPVMLGEGQ</sequence>
<dbReference type="InterPro" id="IPR000806">
    <property type="entry name" value="RabGDI"/>
</dbReference>
<accession>A0A9K3CSY0</accession>
<evidence type="ECO:0000313" key="3">
    <source>
        <dbReference type="EMBL" id="GIQ82322.1"/>
    </source>
</evidence>
<keyword evidence="4" id="KW-1185">Reference proteome</keyword>
<reference evidence="3 4" key="1">
    <citation type="journal article" date="2018" name="PLoS ONE">
        <title>The draft genome of Kipferlia bialata reveals reductive genome evolution in fornicate parasites.</title>
        <authorList>
            <person name="Tanifuji G."/>
            <person name="Takabayashi S."/>
            <person name="Kume K."/>
            <person name="Takagi M."/>
            <person name="Nakayama T."/>
            <person name="Kamikawa R."/>
            <person name="Inagaki Y."/>
            <person name="Hashimoto T."/>
        </authorList>
    </citation>
    <scope>NUCLEOTIDE SEQUENCE [LARGE SCALE GENOMIC DNA]</scope>
    <source>
        <strain evidence="3">NY0173</strain>
    </source>
</reference>
<dbReference type="GO" id="GO:0016192">
    <property type="term" value="P:vesicle-mediated transport"/>
    <property type="evidence" value="ECO:0007669"/>
    <property type="project" value="TreeGrafter"/>
</dbReference>
<dbReference type="PANTHER" id="PTHR11787">
    <property type="entry name" value="RAB GDP-DISSOCIATION INHIBITOR"/>
    <property type="match status" value="1"/>
</dbReference>
<protein>
    <recommendedName>
        <fullName evidence="2">Rab GDP dissociation inhibitor</fullName>
    </recommendedName>
</protein>
<gene>
    <name evidence="3" type="ORF">KIPB_003437</name>
</gene>
<dbReference type="GO" id="GO:0015031">
    <property type="term" value="P:protein transport"/>
    <property type="evidence" value="ECO:0007669"/>
    <property type="project" value="InterPro"/>
</dbReference>
<evidence type="ECO:0000256" key="1">
    <source>
        <dbReference type="ARBA" id="ARBA00005593"/>
    </source>
</evidence>
<dbReference type="OrthoDB" id="9446342at2759"/>
<dbReference type="InterPro" id="IPR018203">
    <property type="entry name" value="GDP_dissociation_inhibitor"/>
</dbReference>
<dbReference type="GO" id="GO:0005093">
    <property type="term" value="F:Rab GDP-dissociation inhibitor activity"/>
    <property type="evidence" value="ECO:0007669"/>
    <property type="project" value="InterPro"/>
</dbReference>
<dbReference type="Gene3D" id="1.10.405.10">
    <property type="entry name" value="Guanine Nucleotide Dissociation Inhibitor, domain 1"/>
    <property type="match status" value="1"/>
</dbReference>
<comment type="caution">
    <text evidence="3">The sequence shown here is derived from an EMBL/GenBank/DDBJ whole genome shotgun (WGS) entry which is preliminary data.</text>
</comment>
<dbReference type="SUPFAM" id="SSF54373">
    <property type="entry name" value="FAD-linked reductases, C-terminal domain"/>
    <property type="match status" value="1"/>
</dbReference>
<dbReference type="Pfam" id="PF00996">
    <property type="entry name" value="GDI"/>
    <property type="match status" value="1"/>
</dbReference>
<dbReference type="PRINTS" id="PR00892">
    <property type="entry name" value="RABGDI"/>
</dbReference>
<evidence type="ECO:0000313" key="4">
    <source>
        <dbReference type="Proteomes" id="UP000265618"/>
    </source>
</evidence>
<dbReference type="Proteomes" id="UP000265618">
    <property type="component" value="Unassembled WGS sequence"/>
</dbReference>
<evidence type="ECO:0000256" key="2">
    <source>
        <dbReference type="RuleBase" id="RU363124"/>
    </source>
</evidence>
<dbReference type="FunFam" id="1.10.405.10:FF:000011">
    <property type="entry name" value="Rab GDP dissociation inhibitor"/>
    <property type="match status" value="1"/>
</dbReference>
<dbReference type="InterPro" id="IPR036188">
    <property type="entry name" value="FAD/NAD-bd_sf"/>
</dbReference>
<proteinExistence type="inferred from homology"/>
<dbReference type="EMBL" id="BDIP01000658">
    <property type="protein sequence ID" value="GIQ82322.1"/>
    <property type="molecule type" value="Genomic_DNA"/>
</dbReference>
<comment type="similarity">
    <text evidence="1 2">Belongs to the Rab GDI family.</text>
</comment>
<dbReference type="GO" id="GO:0007264">
    <property type="term" value="P:small GTPase-mediated signal transduction"/>
    <property type="evidence" value="ECO:0007669"/>
    <property type="project" value="InterPro"/>
</dbReference>